<dbReference type="InterPro" id="IPR036366">
    <property type="entry name" value="PGBDSf"/>
</dbReference>
<feature type="region of interest" description="Disordered" evidence="1">
    <location>
        <begin position="117"/>
        <end position="144"/>
    </location>
</feature>
<dbReference type="Gene3D" id="1.10.101.10">
    <property type="entry name" value="PGBD-like superfamily/PGBD"/>
    <property type="match status" value="1"/>
</dbReference>
<sequence length="282" mass="30764">MRCSDNLNFYLQCVKPKVIQVVAGKDGKKKKRTPENRDCNLSKEVQLAKEATLKAAETVEKSLQLTSESAWRLEESRWLREEERWLREQSRWERREANLLEEIELLKTRLAAAAAEPSQQQVASKGPSAAAATPAAPAAPAAQPKTLQEEFMAAIASVDDSAADEDNLMPLTSEDSTTSPAVSATSAPTAVAADGPVACPEWPVLEQGASDIFFMSKLQAALEAAGYWCGEDCEDMLFQAPTVNALATFQACNGLSETCVTDSRTWYMLLGEETLVPPPYTM</sequence>
<dbReference type="InterPro" id="IPR002477">
    <property type="entry name" value="Peptidoglycan-bd-like"/>
</dbReference>
<protein>
    <recommendedName>
        <fullName evidence="2">Peptidoglycan binding-like domain-containing protein</fullName>
    </recommendedName>
</protein>
<reference evidence="3 4" key="1">
    <citation type="journal article" date="2015" name="Genome Biol. Evol.">
        <title>Comparative Genomics of a Bacterivorous Green Alga Reveals Evolutionary Causalities and Consequences of Phago-Mixotrophic Mode of Nutrition.</title>
        <authorList>
            <person name="Burns J.A."/>
            <person name="Paasch A."/>
            <person name="Narechania A."/>
            <person name="Kim E."/>
        </authorList>
    </citation>
    <scope>NUCLEOTIDE SEQUENCE [LARGE SCALE GENOMIC DNA]</scope>
    <source>
        <strain evidence="3 4">PLY_AMNH</strain>
    </source>
</reference>
<evidence type="ECO:0000313" key="3">
    <source>
        <dbReference type="EMBL" id="KAK3252518.1"/>
    </source>
</evidence>
<dbReference type="InterPro" id="IPR036365">
    <property type="entry name" value="PGBD-like_sf"/>
</dbReference>
<name>A0AAE0F5G7_9CHLO</name>
<evidence type="ECO:0000313" key="4">
    <source>
        <dbReference type="Proteomes" id="UP001190700"/>
    </source>
</evidence>
<feature type="domain" description="Peptidoglycan binding-like" evidence="2">
    <location>
        <begin position="216"/>
        <end position="269"/>
    </location>
</feature>
<dbReference type="EMBL" id="LGRX02025361">
    <property type="protein sequence ID" value="KAK3252518.1"/>
    <property type="molecule type" value="Genomic_DNA"/>
</dbReference>
<accession>A0AAE0F5G7</accession>
<dbReference type="Pfam" id="PF01471">
    <property type="entry name" value="PG_binding_1"/>
    <property type="match status" value="1"/>
</dbReference>
<keyword evidence="4" id="KW-1185">Reference proteome</keyword>
<feature type="non-terminal residue" evidence="3">
    <location>
        <position position="282"/>
    </location>
</feature>
<evidence type="ECO:0000259" key="2">
    <source>
        <dbReference type="Pfam" id="PF01471"/>
    </source>
</evidence>
<evidence type="ECO:0000256" key="1">
    <source>
        <dbReference type="SAM" id="MobiDB-lite"/>
    </source>
</evidence>
<comment type="caution">
    <text evidence="3">The sequence shown here is derived from an EMBL/GenBank/DDBJ whole genome shotgun (WGS) entry which is preliminary data.</text>
</comment>
<gene>
    <name evidence="3" type="ORF">CYMTET_38181</name>
</gene>
<dbReference type="SUPFAM" id="SSF47090">
    <property type="entry name" value="PGBD-like"/>
    <property type="match status" value="1"/>
</dbReference>
<dbReference type="Proteomes" id="UP001190700">
    <property type="component" value="Unassembled WGS sequence"/>
</dbReference>
<feature type="compositionally biased region" description="Low complexity" evidence="1">
    <location>
        <begin position="129"/>
        <end position="142"/>
    </location>
</feature>
<proteinExistence type="predicted"/>
<feature type="compositionally biased region" description="Low complexity" evidence="1">
    <location>
        <begin position="176"/>
        <end position="187"/>
    </location>
</feature>
<organism evidence="3 4">
    <name type="scientific">Cymbomonas tetramitiformis</name>
    <dbReference type="NCBI Taxonomy" id="36881"/>
    <lineage>
        <taxon>Eukaryota</taxon>
        <taxon>Viridiplantae</taxon>
        <taxon>Chlorophyta</taxon>
        <taxon>Pyramimonadophyceae</taxon>
        <taxon>Pyramimonadales</taxon>
        <taxon>Pyramimonadaceae</taxon>
        <taxon>Cymbomonas</taxon>
    </lineage>
</organism>
<feature type="region of interest" description="Disordered" evidence="1">
    <location>
        <begin position="166"/>
        <end position="187"/>
    </location>
</feature>
<dbReference type="AlphaFoldDB" id="A0AAE0F5G7"/>